<reference evidence="2 3" key="1">
    <citation type="submission" date="2018-02" db="EMBL/GenBank/DDBJ databases">
        <authorList>
            <person name="Rodrigo-Torres L."/>
            <person name="Arahal R. D."/>
            <person name="Lucena T."/>
        </authorList>
    </citation>
    <scope>NUCLEOTIDE SEQUENCE [LARGE SCALE GENOMIC DNA]</scope>
    <source>
        <strain evidence="2 3">CECT 9267</strain>
    </source>
</reference>
<protein>
    <submittedName>
        <fullName evidence="2">Uncharacterized protein</fullName>
    </submittedName>
</protein>
<keyword evidence="1" id="KW-0472">Membrane</keyword>
<sequence length="51" mass="5926">MKKIVDLVITIIVLLLFGVLIFRFVTDFKKTLLLVTVLAIAIILKHYIRKK</sequence>
<feature type="transmembrane region" description="Helical" evidence="1">
    <location>
        <begin position="7"/>
        <end position="25"/>
    </location>
</feature>
<keyword evidence="1" id="KW-0812">Transmembrane</keyword>
<dbReference type="RefSeq" id="WP_016264420.1">
    <property type="nucleotide sequence ID" value="NZ_BJLN01000016.1"/>
</dbReference>
<evidence type="ECO:0000313" key="2">
    <source>
        <dbReference type="EMBL" id="SPE21426.1"/>
    </source>
</evidence>
<accession>A0AAE8LW05</accession>
<keyword evidence="1" id="KW-1133">Transmembrane helix</keyword>
<feature type="transmembrane region" description="Helical" evidence="1">
    <location>
        <begin position="31"/>
        <end position="48"/>
    </location>
</feature>
<gene>
    <name evidence="2" type="ORF">LAS9267_01310</name>
</gene>
<dbReference type="AlphaFoldDB" id="A0AAE8LW05"/>
<dbReference type="Proteomes" id="UP000239650">
    <property type="component" value="Unassembled WGS sequence"/>
</dbReference>
<dbReference type="EMBL" id="OKRC01000006">
    <property type="protein sequence ID" value="SPE21426.1"/>
    <property type="molecule type" value="Genomic_DNA"/>
</dbReference>
<comment type="caution">
    <text evidence="2">The sequence shown here is derived from an EMBL/GenBank/DDBJ whole genome shotgun (WGS) entry which is preliminary data.</text>
</comment>
<evidence type="ECO:0000256" key="1">
    <source>
        <dbReference type="SAM" id="Phobius"/>
    </source>
</evidence>
<proteinExistence type="predicted"/>
<evidence type="ECO:0000313" key="3">
    <source>
        <dbReference type="Proteomes" id="UP000239650"/>
    </source>
</evidence>
<name>A0AAE8LW05_LATSK</name>
<organism evidence="2 3">
    <name type="scientific">Latilactobacillus sakei</name>
    <name type="common">Lactobacillus sakei</name>
    <dbReference type="NCBI Taxonomy" id="1599"/>
    <lineage>
        <taxon>Bacteria</taxon>
        <taxon>Bacillati</taxon>
        <taxon>Bacillota</taxon>
        <taxon>Bacilli</taxon>
        <taxon>Lactobacillales</taxon>
        <taxon>Lactobacillaceae</taxon>
        <taxon>Latilactobacillus</taxon>
    </lineage>
</organism>